<keyword evidence="2" id="KW-1185">Reference proteome</keyword>
<dbReference type="Proteomes" id="UP000001882">
    <property type="component" value="Chromosome"/>
</dbReference>
<sequence length="228" mass="24442">MQRHKITIALALLLASLMLVSVVAVASQDAGLKELRWGGRKAGGGIDIVYHTIQVTGTTGDSMTFNILNTAVKGKSGNVTTKTYTPPVTATYYFSNDTAVLKGKPAGMMERARERGRQGPPTKGYNDATINVAGASAVIALKNMTINRVDRNTTEVQFGAFSVYLPDGTVKSYKLDTPVKDVRSRMEMTRKITGNPQFRADLQDALKGGATFPAGTAPVPLKTIDSKM</sequence>
<dbReference type="InParanoid" id="D1YW49"/>
<dbReference type="GeneID" id="8680660"/>
<evidence type="ECO:0000313" key="2">
    <source>
        <dbReference type="Proteomes" id="UP000001882"/>
    </source>
</evidence>
<protein>
    <submittedName>
        <fullName evidence="1">Uncharacterized protein</fullName>
    </submittedName>
</protein>
<name>D1YW49_METPS</name>
<reference evidence="1 2" key="2">
    <citation type="journal article" date="2008" name="Int. J. Syst. Evol. Microbiol.">
        <title>Methanocella paludicola gen. nov., sp. nov., a methane-producing archaeon, the first isolate of the lineage 'Rice Cluster I', and proposal of the new archaeal order Methanocellales ord. nov.</title>
        <authorList>
            <person name="Sakai S."/>
            <person name="Imachi H."/>
            <person name="Hanada S."/>
            <person name="Ohashi A."/>
            <person name="Harada H."/>
            <person name="Kamagata Y."/>
        </authorList>
    </citation>
    <scope>NUCLEOTIDE SEQUENCE [LARGE SCALE GENOMIC DNA]</scope>
    <source>
        <strain evidence="2">DSM 17711 / JCM 13418 / NBRC 101707 / SANAE</strain>
    </source>
</reference>
<evidence type="ECO:0000313" key="1">
    <source>
        <dbReference type="EMBL" id="BAI60671.1"/>
    </source>
</evidence>
<dbReference type="EMBL" id="AP011532">
    <property type="protein sequence ID" value="BAI60671.1"/>
    <property type="molecule type" value="Genomic_DNA"/>
</dbReference>
<proteinExistence type="predicted"/>
<dbReference type="AlphaFoldDB" id="D1YW49"/>
<gene>
    <name evidence="1" type="ordered locus">MCP_0599</name>
</gene>
<dbReference type="KEGG" id="mpd:MCP_0599"/>
<organism evidence="1 2">
    <name type="scientific">Methanocella paludicola (strain DSM 17711 / JCM 13418 / NBRC 101707 / SANAE)</name>
    <dbReference type="NCBI Taxonomy" id="304371"/>
    <lineage>
        <taxon>Archaea</taxon>
        <taxon>Methanobacteriati</taxon>
        <taxon>Methanobacteriota</taxon>
        <taxon>Stenosarchaea group</taxon>
        <taxon>Methanomicrobia</taxon>
        <taxon>Methanocellales</taxon>
        <taxon>Methanocellaceae</taxon>
        <taxon>Methanocella</taxon>
    </lineage>
</organism>
<accession>D1YW49</accession>
<dbReference type="RefSeq" id="WP_012899351.1">
    <property type="nucleotide sequence ID" value="NC_013665.1"/>
</dbReference>
<reference evidence="1 2" key="1">
    <citation type="journal article" date="2007" name="Appl. Environ. Microbiol.">
        <title>Isolation of key methanogens for global methane emission from rice paddy fields: a novel isolate affiliated with the clone cluster rice cluster I.</title>
        <authorList>
            <person name="Sakai S."/>
            <person name="Imachi H."/>
            <person name="Sekiguchi Y."/>
            <person name="Ohashi A."/>
            <person name="Harada H."/>
            <person name="Kamagata Y."/>
        </authorList>
    </citation>
    <scope>NUCLEOTIDE SEQUENCE [LARGE SCALE GENOMIC DNA]</scope>
    <source>
        <strain evidence="2">DSM 17711 / JCM 13418 / NBRC 101707 / SANAE</strain>
    </source>
</reference>
<reference evidence="2" key="3">
    <citation type="journal article" date="2011" name="PLoS ONE">
        <title>Genome sequence of a mesophilic hydrogenotrophic methanogen Methanocella paludicola, the first cultivated representative of the order Methanocellales.</title>
        <authorList>
            <person name="Sakai S."/>
            <person name="Takaki Y."/>
            <person name="Shimamura S."/>
            <person name="Sekine M."/>
            <person name="Tajima T."/>
            <person name="Kosugi H."/>
            <person name="Ichikawa N."/>
            <person name="Tasumi E."/>
            <person name="Hiraki A.T."/>
            <person name="Shimizu A."/>
            <person name="Kato Y."/>
            <person name="Nishiko R."/>
            <person name="Mori K."/>
            <person name="Fujita N."/>
            <person name="Imachi H."/>
            <person name="Takai K."/>
        </authorList>
    </citation>
    <scope>NUCLEOTIDE SEQUENCE [LARGE SCALE GENOMIC DNA]</scope>
    <source>
        <strain evidence="2">DSM 17711 / JCM 13418 / NBRC 101707 / SANAE</strain>
    </source>
</reference>